<proteinExistence type="predicted"/>
<accession>L2GWT9</accession>
<dbReference type="Pfam" id="PF09729">
    <property type="entry name" value="Gti1_Pac2"/>
    <property type="match status" value="1"/>
</dbReference>
<dbReference type="InParanoid" id="L2GWT9"/>
<dbReference type="Proteomes" id="UP000011081">
    <property type="component" value="Unassembled WGS sequence"/>
</dbReference>
<evidence type="ECO:0000313" key="2">
    <source>
        <dbReference type="Proteomes" id="UP000011081"/>
    </source>
</evidence>
<keyword evidence="2" id="KW-1185">Reference proteome</keyword>
<dbReference type="EMBL" id="GL877416">
    <property type="protein sequence ID" value="ELA47555.1"/>
    <property type="molecule type" value="Genomic_DNA"/>
</dbReference>
<evidence type="ECO:0008006" key="3">
    <source>
        <dbReference type="Google" id="ProtNLM"/>
    </source>
</evidence>
<dbReference type="RefSeq" id="XP_008074007.1">
    <property type="nucleotide sequence ID" value="XM_008075816.1"/>
</dbReference>
<dbReference type="PANTHER" id="PTHR28027:SF2">
    <property type="entry name" value="TRANSCRIPTIONAL REGULATOR MIT1"/>
    <property type="match status" value="1"/>
</dbReference>
<dbReference type="GO" id="GO:0003677">
    <property type="term" value="F:DNA binding"/>
    <property type="evidence" value="ECO:0007669"/>
    <property type="project" value="TreeGrafter"/>
</dbReference>
<dbReference type="HOGENOM" id="CLU_1262369_0_0_1"/>
<dbReference type="AlphaFoldDB" id="L2GWT9"/>
<sequence length="219" mass="25872">MINHESYFGCMHKLSHYLSLFQLAVNREVPTLKKRLNDTEKDMIRAGSTYIYSESESGIRRWTDNLSWTPSRASNECVFYQEIASHTQPMLKKVVTATIDKNKWHIVNYSTVNDEITGTCCAKYQAVHDVPVTHNIVIKAKVRCSRNTLRRSLSRNYVRNRTEKIYSFVDESELFGRRLNMKVLANKNYLYRRKSEETETDENENNEYDTFDYERSCYD</sequence>
<dbReference type="InterPro" id="IPR018608">
    <property type="entry name" value="Gti1/Pac2"/>
</dbReference>
<dbReference type="PANTHER" id="PTHR28027">
    <property type="entry name" value="TRANSCRIPTIONAL REGULATOR MIT1"/>
    <property type="match status" value="1"/>
</dbReference>
<name>L2GWT9_VAVCU</name>
<gene>
    <name evidence="1" type="ORF">VCUG_00986</name>
</gene>
<dbReference type="VEuPathDB" id="MicrosporidiaDB:VCUG_00986"/>
<reference evidence="2" key="1">
    <citation type="submission" date="2011-03" db="EMBL/GenBank/DDBJ databases">
        <title>The genome sequence of Vavraia culicis strain floridensis.</title>
        <authorList>
            <consortium name="The Broad Institute Genome Sequencing Platform"/>
            <person name="Cuomo C."/>
            <person name="Becnel J."/>
            <person name="Sanscrainte N."/>
            <person name="Young S.K."/>
            <person name="Zeng Q."/>
            <person name="Gargeya S."/>
            <person name="Fitzgerald M."/>
            <person name="Haas B."/>
            <person name="Abouelleil A."/>
            <person name="Alvarado L."/>
            <person name="Arachchi H.M."/>
            <person name="Berlin A."/>
            <person name="Chapman S.B."/>
            <person name="Gearin G."/>
            <person name="Goldberg J."/>
            <person name="Griggs A."/>
            <person name="Gujja S."/>
            <person name="Hansen M."/>
            <person name="Heiman D."/>
            <person name="Howarth C."/>
            <person name="Larimer J."/>
            <person name="Lui A."/>
            <person name="MacDonald P.J.P."/>
            <person name="McCowen C."/>
            <person name="Montmayeur A."/>
            <person name="Murphy C."/>
            <person name="Neiman D."/>
            <person name="Pearson M."/>
            <person name="Priest M."/>
            <person name="Roberts A."/>
            <person name="Saif S."/>
            <person name="Shea T."/>
            <person name="Sisk P."/>
            <person name="Stolte C."/>
            <person name="Sykes S."/>
            <person name="Wortman J."/>
            <person name="Nusbaum C."/>
            <person name="Birren B."/>
        </authorList>
    </citation>
    <scope>NUCLEOTIDE SEQUENCE [LARGE SCALE GENOMIC DNA]</scope>
    <source>
        <strain evidence="2">floridensis</strain>
    </source>
</reference>
<protein>
    <recommendedName>
        <fullName evidence="3">Gti1/Pac2 family protein</fullName>
    </recommendedName>
</protein>
<evidence type="ECO:0000313" key="1">
    <source>
        <dbReference type="EMBL" id="ELA47555.1"/>
    </source>
</evidence>
<dbReference type="OMA" id="MINHESY"/>
<dbReference type="GeneID" id="19878869"/>
<organism evidence="1 2">
    <name type="scientific">Vavraia culicis (isolate floridensis)</name>
    <name type="common">Microsporidian parasite</name>
    <dbReference type="NCBI Taxonomy" id="948595"/>
    <lineage>
        <taxon>Eukaryota</taxon>
        <taxon>Fungi</taxon>
        <taxon>Fungi incertae sedis</taxon>
        <taxon>Microsporidia</taxon>
        <taxon>Pleistophoridae</taxon>
        <taxon>Vavraia</taxon>
    </lineage>
</organism>
<dbReference type="STRING" id="948595.L2GWT9"/>
<dbReference type="OrthoDB" id="5572844at2759"/>